<dbReference type="GO" id="GO:0005634">
    <property type="term" value="C:nucleus"/>
    <property type="evidence" value="ECO:0007669"/>
    <property type="project" value="TreeGrafter"/>
</dbReference>
<dbReference type="InterPro" id="IPR006600">
    <property type="entry name" value="HTH_CenpB_DNA-bd_dom"/>
</dbReference>
<reference evidence="3 4" key="1">
    <citation type="journal article" date="2023" name="BMC Biol.">
        <title>The compact genome of the sponge Oopsacas minuta (Hexactinellida) is lacking key metazoan core genes.</title>
        <authorList>
            <person name="Santini S."/>
            <person name="Schenkelaars Q."/>
            <person name="Jourda C."/>
            <person name="Duchesne M."/>
            <person name="Belahbib H."/>
            <person name="Rocher C."/>
            <person name="Selva M."/>
            <person name="Riesgo A."/>
            <person name="Vervoort M."/>
            <person name="Leys S.P."/>
            <person name="Kodjabachian L."/>
            <person name="Le Bivic A."/>
            <person name="Borchiellini C."/>
            <person name="Claverie J.M."/>
            <person name="Renard E."/>
        </authorList>
    </citation>
    <scope>NUCLEOTIDE SEQUENCE [LARGE SCALE GENOMIC DNA]</scope>
    <source>
        <strain evidence="3">SPO-2</strain>
    </source>
</reference>
<accession>A0AAV7JTF9</accession>
<feature type="domain" description="HTH CENPB-type" evidence="2">
    <location>
        <begin position="65"/>
        <end position="145"/>
    </location>
</feature>
<name>A0AAV7JTF9_9METZ</name>
<organism evidence="3 4">
    <name type="scientific">Oopsacas minuta</name>
    <dbReference type="NCBI Taxonomy" id="111878"/>
    <lineage>
        <taxon>Eukaryota</taxon>
        <taxon>Metazoa</taxon>
        <taxon>Porifera</taxon>
        <taxon>Hexactinellida</taxon>
        <taxon>Hexasterophora</taxon>
        <taxon>Lyssacinosida</taxon>
        <taxon>Leucopsacidae</taxon>
        <taxon>Oopsacas</taxon>
    </lineage>
</organism>
<comment type="caution">
    <text evidence="3">The sequence shown here is derived from an EMBL/GenBank/DDBJ whole genome shotgun (WGS) entry which is preliminary data.</text>
</comment>
<keyword evidence="1" id="KW-0238">DNA-binding</keyword>
<dbReference type="EMBL" id="JAKMXF010000302">
    <property type="protein sequence ID" value="KAI6651814.1"/>
    <property type="molecule type" value="Genomic_DNA"/>
</dbReference>
<dbReference type="InterPro" id="IPR009057">
    <property type="entry name" value="Homeodomain-like_sf"/>
</dbReference>
<evidence type="ECO:0000313" key="4">
    <source>
        <dbReference type="Proteomes" id="UP001165289"/>
    </source>
</evidence>
<dbReference type="AlphaFoldDB" id="A0AAV7JTF9"/>
<dbReference type="PANTHER" id="PTHR19303:SF73">
    <property type="entry name" value="PROTEIN PDC2"/>
    <property type="match status" value="1"/>
</dbReference>
<evidence type="ECO:0000313" key="3">
    <source>
        <dbReference type="EMBL" id="KAI6651814.1"/>
    </source>
</evidence>
<dbReference type="PANTHER" id="PTHR19303">
    <property type="entry name" value="TRANSPOSON"/>
    <property type="match status" value="1"/>
</dbReference>
<dbReference type="Gene3D" id="1.10.10.60">
    <property type="entry name" value="Homeodomain-like"/>
    <property type="match status" value="2"/>
</dbReference>
<evidence type="ECO:0000256" key="1">
    <source>
        <dbReference type="ARBA" id="ARBA00023125"/>
    </source>
</evidence>
<dbReference type="Pfam" id="PF03184">
    <property type="entry name" value="DDE_1"/>
    <property type="match status" value="1"/>
</dbReference>
<gene>
    <name evidence="3" type="ORF">LOD99_5061</name>
</gene>
<dbReference type="GO" id="GO:0003677">
    <property type="term" value="F:DNA binding"/>
    <property type="evidence" value="ECO:0007669"/>
    <property type="project" value="UniProtKB-KW"/>
</dbReference>
<proteinExistence type="predicted"/>
<dbReference type="PROSITE" id="PS51253">
    <property type="entry name" value="HTH_CENPB"/>
    <property type="match status" value="1"/>
</dbReference>
<dbReference type="SUPFAM" id="SSF46689">
    <property type="entry name" value="Homeodomain-like"/>
    <property type="match status" value="1"/>
</dbReference>
<evidence type="ECO:0000259" key="2">
    <source>
        <dbReference type="PROSITE" id="PS51253"/>
    </source>
</evidence>
<dbReference type="InterPro" id="IPR004875">
    <property type="entry name" value="DDE_SF_endonuclease_dom"/>
</dbReference>
<dbReference type="InterPro" id="IPR050863">
    <property type="entry name" value="CenT-Element_Derived"/>
</dbReference>
<protein>
    <submittedName>
        <fullName evidence="3">Tigger transposable element-derived protein 4-like</fullName>
    </submittedName>
</protein>
<sequence>MDSSGLGKRKRFSFAEKYKILKELDAGAKRPFLEQKHGISHGTLAGFLKDRAIIETSIASASNLDSKSTKLSRYPEIDTALLEWFRYLKSTAPDESVAGPFLLEKSICIVEKLKVRNVPGYLEPVFLDLNWIDRWKKRHNITSGQISGESQSPDHAGADNWISTQLKLIREEFEDKDIFNADETGLFWKMTPDRTLSFRGDLCKGGKRSKERLTVLVAASALGERFPLLVIGKSHPNLNLSHIKLFFLPPNTTSMTQPMDAGIIKTLKHHYRQFLVRKRLLAVDSETGFKFDLLQALDWLKMSWDNVTPTTIKHCYQHIGFKDLPVTEETSAPDTSIWSSAEEAGLVSEGLSFEDFVGLDDGAAI</sequence>
<dbReference type="Proteomes" id="UP001165289">
    <property type="component" value="Unassembled WGS sequence"/>
</dbReference>
<keyword evidence="4" id="KW-1185">Reference proteome</keyword>